<feature type="coiled-coil region" evidence="1">
    <location>
        <begin position="1071"/>
        <end position="1126"/>
    </location>
</feature>
<feature type="coiled-coil region" evidence="1">
    <location>
        <begin position="915"/>
        <end position="949"/>
    </location>
</feature>
<dbReference type="PANTHER" id="PTHR45615:SF63">
    <property type="entry name" value="CHROMOSOME UNDETERMINED SCAFFOLD_10, WHOLE GENOME SHOTGUN SEQUENCE"/>
    <property type="match status" value="1"/>
</dbReference>
<dbReference type="KEGG" id="bbel:109476230"/>
<dbReference type="RefSeq" id="XP_019632672.1">
    <property type="nucleotide sequence ID" value="XM_019777113.1"/>
</dbReference>
<evidence type="ECO:0000256" key="1">
    <source>
        <dbReference type="SAM" id="Coils"/>
    </source>
</evidence>
<proteinExistence type="predicted"/>
<feature type="coiled-coil region" evidence="1">
    <location>
        <begin position="311"/>
        <end position="384"/>
    </location>
</feature>
<sequence>MNRDKDTLERMGRYVDEESQERGEEISSFDGIMEEYLADIDYVIDEQKEAHSQSLRQEAERQARGRDNFRQQLQEYQTAREEKQAEIEELMQIVNTQVAALRSKDEALDARVAALQARVQSLIEEVAGLGEQLAEQRLQLETQEAILNGEHLTNVRNSYETHVQRHGQIQQLLETIQATVTTLHTRKQQLQNQTTNINAEIQDQQSRLDNHDQQQHSIVQQVEDLGDSYEQQSNAKSLRLDDVEATLENLATDTGIVDSVTQMQYTVQDIQANITVLYSKVEQNENLTQDIIQPQLRNVTTSFFQGTNNSLQEYMQTLETFDEHIQSYNETYQDQVSTEEARIQTIETQMNVDSELITALRNTIDSLTTNVEGAEEQFSQYTNSSAISEGLASVEQLIEDVENSQRPITALQQELTDSRSATDQRFGELETSIQDKERALQQAQSDLQAAAQSIETASVVSDSIASINARVSSNTQGCDDLSSSVEEIDLEYRPDVQAQHTALEQQIAAVPYDEVQRAVAAGFQGDIQDMDNKLNNMEGSVDALEAMALAFGTSSESTFESLQVDLDTITTQLSNHQSAIYTLQRGQTDGLSGTVTTLQQTVTSLTTRFSGFNTDLSTIERLIQQATSANSVNHFLTKIGTHTMLPSVSFLVLLIVCAVPNGVRPQDYLLQNLQGSIIKLDNFFMGLESQSKSFEAAFTRLKVIDGAISMQHITIKNVRGGLDDMNLQLTAMGETFGNVNGSMNRDKDTLERMGRYVEEESQERGEEISSFDGIMEEYLADIDYVIDEQKEAHSQSLRQEAERQARGRDNFRQQLQEYQSAREEKQAEIEELMQIVNSQVAALRSKDEALDARVAALQARVQSLINEVAGLGEQLSGQRLQLETQEAILNGEHLTNVRNSYETHVQRHGQIQQLLETIQATVTALHTRKRQLQNQTTNINAQIQDQQSRLDNHDQQQHSIVQQVEDLGDNYEQQSNAKSLRLDDVEATLENLATDTGIVDSVTQMQYTVQDIQANITVLHSKVEQNENLTQDIIQPQLRNVTTSFFQGTNNSLQEYMRTLETFDEHIQSYNETYQDQVSTEEARIQTIETQMNVDSELITALRNTIDSLTTNVEGAEEQFSQYTNSSAISEGLASVEQLIEDVENSQRPITAVQQELTDSRSATDQRFGEIETSIQDKERALQQAQSDLQAAAQSIETASVVSDSIASINARVSSNTQGCDDLSSSVEEIDLEYRPDVQAQHTALEQQIAAVPYDEVQRAVAAGFQGDIQDMDNKLNNMEGSVDALEAMALAFGTSSESTFESLQVDLDTITTQLSNHQSAIYTLQRGQTDGLSGTVTTLQQTVTSLTTRFSGFNTELSTIERQIQQATSANAVNHFLPFNIVLDLQMKKELGHFRR</sequence>
<protein>
    <submittedName>
        <fullName evidence="4">Paramyosin-like</fullName>
    </submittedName>
</protein>
<accession>A0A6P4ZNR2</accession>
<organism evidence="3 4">
    <name type="scientific">Branchiostoma belcheri</name>
    <name type="common">Amphioxus</name>
    <dbReference type="NCBI Taxonomy" id="7741"/>
    <lineage>
        <taxon>Eukaryota</taxon>
        <taxon>Metazoa</taxon>
        <taxon>Chordata</taxon>
        <taxon>Cephalochordata</taxon>
        <taxon>Leptocardii</taxon>
        <taxon>Amphioxiformes</taxon>
        <taxon>Branchiostomatidae</taxon>
        <taxon>Branchiostoma</taxon>
    </lineage>
</organism>
<keyword evidence="3" id="KW-1185">Reference proteome</keyword>
<keyword evidence="1" id="KW-0175">Coiled coil</keyword>
<gene>
    <name evidence="4" type="primary">LOC109476230</name>
</gene>
<name>A0A6P4ZNR2_BRABE</name>
<feature type="coiled-coil region" evidence="1">
    <location>
        <begin position="808"/>
        <end position="874"/>
    </location>
</feature>
<evidence type="ECO:0000313" key="4">
    <source>
        <dbReference type="RefSeq" id="XP_019632672.1"/>
    </source>
</evidence>
<feature type="coiled-coil region" evidence="1">
    <location>
        <begin position="426"/>
        <end position="453"/>
    </location>
</feature>
<feature type="coiled-coil region" evidence="1">
    <location>
        <begin position="66"/>
        <end position="139"/>
    </location>
</feature>
<dbReference type="GeneID" id="109476230"/>
<dbReference type="Gene3D" id="1.20.5.340">
    <property type="match status" value="2"/>
</dbReference>
<feature type="compositionally biased region" description="Basic and acidic residues" evidence="2">
    <location>
        <begin position="1"/>
        <end position="25"/>
    </location>
</feature>
<evidence type="ECO:0000313" key="3">
    <source>
        <dbReference type="Proteomes" id="UP000515135"/>
    </source>
</evidence>
<reference evidence="4" key="1">
    <citation type="submission" date="2025-08" db="UniProtKB">
        <authorList>
            <consortium name="RefSeq"/>
        </authorList>
    </citation>
    <scope>IDENTIFICATION</scope>
    <source>
        <tissue evidence="4">Gonad</tissue>
    </source>
</reference>
<dbReference type="Proteomes" id="UP000515135">
    <property type="component" value="Unplaced"/>
</dbReference>
<dbReference type="OrthoDB" id="10065791at2759"/>
<dbReference type="PANTHER" id="PTHR45615">
    <property type="entry name" value="MYOSIN HEAVY CHAIN, NON-MUSCLE"/>
    <property type="match status" value="1"/>
</dbReference>
<feature type="coiled-coil region" evidence="1">
    <location>
        <begin position="173"/>
        <end position="207"/>
    </location>
</feature>
<feature type="region of interest" description="Disordered" evidence="2">
    <location>
        <begin position="1"/>
        <end position="26"/>
    </location>
</feature>
<evidence type="ECO:0000256" key="2">
    <source>
        <dbReference type="SAM" id="MobiDB-lite"/>
    </source>
</evidence>